<evidence type="ECO:0000313" key="7">
    <source>
        <dbReference type="Proteomes" id="UP000653674"/>
    </source>
</evidence>
<keyword evidence="1 4" id="KW-0378">Hydrolase</keyword>
<evidence type="ECO:0000256" key="2">
    <source>
        <dbReference type="ARBA" id="ARBA00022963"/>
    </source>
</evidence>
<dbReference type="PROSITE" id="PS51635">
    <property type="entry name" value="PNPLA"/>
    <property type="match status" value="1"/>
</dbReference>
<evidence type="ECO:0000313" key="6">
    <source>
        <dbReference type="EMBL" id="GIG72535.1"/>
    </source>
</evidence>
<dbReference type="EMBL" id="BONU01000004">
    <property type="protein sequence ID" value="GIG72535.1"/>
    <property type="molecule type" value="Genomic_DNA"/>
</dbReference>
<dbReference type="SUPFAM" id="SSF52151">
    <property type="entry name" value="FabD/lysophospholipase-like"/>
    <property type="match status" value="1"/>
</dbReference>
<dbReference type="InterPro" id="IPR016035">
    <property type="entry name" value="Acyl_Trfase/lysoPLipase"/>
</dbReference>
<organism evidence="6 7">
    <name type="scientific">Planosporangium flavigriseum</name>
    <dbReference type="NCBI Taxonomy" id="373681"/>
    <lineage>
        <taxon>Bacteria</taxon>
        <taxon>Bacillati</taxon>
        <taxon>Actinomycetota</taxon>
        <taxon>Actinomycetes</taxon>
        <taxon>Micromonosporales</taxon>
        <taxon>Micromonosporaceae</taxon>
        <taxon>Planosporangium</taxon>
    </lineage>
</organism>
<dbReference type="InterPro" id="IPR002641">
    <property type="entry name" value="PNPLA_dom"/>
</dbReference>
<dbReference type="Pfam" id="PF01734">
    <property type="entry name" value="Patatin"/>
    <property type="match status" value="1"/>
</dbReference>
<feature type="short sequence motif" description="DGA/G" evidence="4">
    <location>
        <begin position="183"/>
        <end position="185"/>
    </location>
</feature>
<reference evidence="6" key="1">
    <citation type="submission" date="2021-01" db="EMBL/GenBank/DDBJ databases">
        <title>Whole genome shotgun sequence of Planosporangium flavigriseum NBRC 105377.</title>
        <authorList>
            <person name="Komaki H."/>
            <person name="Tamura T."/>
        </authorList>
    </citation>
    <scope>NUCLEOTIDE SEQUENCE</scope>
    <source>
        <strain evidence="6">NBRC 105377</strain>
    </source>
</reference>
<comment type="caution">
    <text evidence="6">The sequence shown here is derived from an EMBL/GenBank/DDBJ whole genome shotgun (WGS) entry which is preliminary data.</text>
</comment>
<gene>
    <name evidence="6" type="ORF">Pfl04_09390</name>
</gene>
<dbReference type="GO" id="GO:0016042">
    <property type="term" value="P:lipid catabolic process"/>
    <property type="evidence" value="ECO:0007669"/>
    <property type="project" value="UniProtKB-UniRule"/>
</dbReference>
<evidence type="ECO:0000256" key="1">
    <source>
        <dbReference type="ARBA" id="ARBA00022801"/>
    </source>
</evidence>
<evidence type="ECO:0000256" key="4">
    <source>
        <dbReference type="PROSITE-ProRule" id="PRU01161"/>
    </source>
</evidence>
<dbReference type="Gene3D" id="3.40.1090.10">
    <property type="entry name" value="Cytosolic phospholipase A2 catalytic domain"/>
    <property type="match status" value="2"/>
</dbReference>
<dbReference type="GO" id="GO:0016787">
    <property type="term" value="F:hydrolase activity"/>
    <property type="evidence" value="ECO:0007669"/>
    <property type="project" value="UniProtKB-UniRule"/>
</dbReference>
<feature type="short sequence motif" description="GXGXXG" evidence="4">
    <location>
        <begin position="9"/>
        <end position="14"/>
    </location>
</feature>
<proteinExistence type="predicted"/>
<name>A0A8J3LSR2_9ACTN</name>
<accession>A0A8J3LSR2</accession>
<feature type="active site" description="Proton acceptor" evidence="4">
    <location>
        <position position="183"/>
    </location>
</feature>
<protein>
    <submittedName>
        <fullName evidence="6">Patatin</fullName>
    </submittedName>
</protein>
<dbReference type="AlphaFoldDB" id="A0A8J3LSR2"/>
<feature type="domain" description="PNPLA" evidence="5">
    <location>
        <begin position="5"/>
        <end position="196"/>
    </location>
</feature>
<keyword evidence="3 4" id="KW-0443">Lipid metabolism</keyword>
<dbReference type="RefSeq" id="WP_168071934.1">
    <property type="nucleotide sequence ID" value="NZ_BAAAQJ010000003.1"/>
</dbReference>
<sequence>MSTALVLGGGGITGIAWEVGVLYGLRRAGIDLTGTDLVVGTSAGSIVGTMVAIGLDLDVAAAMQREDEEQKPPTIDFKLAMRTFGILRDPALEPREARARVGAIAMSAPLGDPERQVKWFASRMPQADWPQRRLVITGVDAETGAAVTWDRDSGVPLVRAVAASCAVPCVYPPVAINGRHYIDGGLRSGTNADLAAGHREIVVIAPMAETSPFGAPIEEVAALRERSSVVLIKPDAGARTAIGPNVLDPSRRVAALEAGLAQGMALARDGALSASWAA</sequence>
<keyword evidence="7" id="KW-1185">Reference proteome</keyword>
<dbReference type="PANTHER" id="PTHR14226:SF57">
    <property type="entry name" value="BLR7027 PROTEIN"/>
    <property type="match status" value="1"/>
</dbReference>
<feature type="short sequence motif" description="GXSXG" evidence="4">
    <location>
        <begin position="40"/>
        <end position="44"/>
    </location>
</feature>
<keyword evidence="2 4" id="KW-0442">Lipid degradation</keyword>
<dbReference type="Proteomes" id="UP000653674">
    <property type="component" value="Unassembled WGS sequence"/>
</dbReference>
<dbReference type="InterPro" id="IPR050301">
    <property type="entry name" value="NTE"/>
</dbReference>
<dbReference type="PANTHER" id="PTHR14226">
    <property type="entry name" value="NEUROPATHY TARGET ESTERASE/SWISS CHEESE D.MELANOGASTER"/>
    <property type="match status" value="1"/>
</dbReference>
<evidence type="ECO:0000259" key="5">
    <source>
        <dbReference type="PROSITE" id="PS51635"/>
    </source>
</evidence>
<evidence type="ECO:0000256" key="3">
    <source>
        <dbReference type="ARBA" id="ARBA00023098"/>
    </source>
</evidence>
<feature type="active site" description="Nucleophile" evidence="4">
    <location>
        <position position="42"/>
    </location>
</feature>